<accession>A0ABQ1KCE0</accession>
<evidence type="ECO:0000259" key="3">
    <source>
        <dbReference type="PROSITE" id="PS50977"/>
    </source>
</evidence>
<dbReference type="EMBL" id="BMIJ01000004">
    <property type="protein sequence ID" value="GGB94653.1"/>
    <property type="molecule type" value="Genomic_DNA"/>
</dbReference>
<evidence type="ECO:0000313" key="4">
    <source>
        <dbReference type="EMBL" id="GGB94653.1"/>
    </source>
</evidence>
<evidence type="ECO:0000256" key="1">
    <source>
        <dbReference type="ARBA" id="ARBA00023125"/>
    </source>
</evidence>
<dbReference type="InterPro" id="IPR001647">
    <property type="entry name" value="HTH_TetR"/>
</dbReference>
<dbReference type="SUPFAM" id="SSF46689">
    <property type="entry name" value="Homeodomain-like"/>
    <property type="match status" value="1"/>
</dbReference>
<organism evidence="4 5">
    <name type="scientific">Marinobacterium zhoushanense</name>
    <dbReference type="NCBI Taxonomy" id="1679163"/>
    <lineage>
        <taxon>Bacteria</taxon>
        <taxon>Pseudomonadati</taxon>
        <taxon>Pseudomonadota</taxon>
        <taxon>Gammaproteobacteria</taxon>
        <taxon>Oceanospirillales</taxon>
        <taxon>Oceanospirillaceae</taxon>
        <taxon>Marinobacterium</taxon>
    </lineage>
</organism>
<feature type="DNA-binding region" description="H-T-H motif" evidence="2">
    <location>
        <begin position="39"/>
        <end position="58"/>
    </location>
</feature>
<feature type="domain" description="HTH tetR-type" evidence="3">
    <location>
        <begin position="16"/>
        <end position="76"/>
    </location>
</feature>
<comment type="caution">
    <text evidence="4">The sequence shown here is derived from an EMBL/GenBank/DDBJ whole genome shotgun (WGS) entry which is preliminary data.</text>
</comment>
<name>A0ABQ1KCE0_9GAMM</name>
<dbReference type="Pfam" id="PF00440">
    <property type="entry name" value="TetR_N"/>
    <property type="match status" value="1"/>
</dbReference>
<dbReference type="PROSITE" id="PS50977">
    <property type="entry name" value="HTH_TETR_2"/>
    <property type="match status" value="1"/>
</dbReference>
<dbReference type="InterPro" id="IPR009057">
    <property type="entry name" value="Homeodomain-like_sf"/>
</dbReference>
<evidence type="ECO:0000313" key="5">
    <source>
        <dbReference type="Proteomes" id="UP000629025"/>
    </source>
</evidence>
<gene>
    <name evidence="4" type="ORF">GCM10011352_20910</name>
</gene>
<sequence length="217" mass="25260">MNKAMNKNMSNESGWRGSPDLWLDAAGEILLESGVEAVKIAALAKKLKLSRTSFYWFFQDREELLDALVQKWKDKNTGSIIRQSQAYADSLAEATLNVFDCWLDKTLFDSRFEFAMRSWALQSKAILDEVQRADTQRLEALTHMFIRYGFEETAADVHARTLYLVQIGYISMQTDESLEIRMKRIPEYIKTFTGKYPKQNELERFYFKHGYTETSAE</sequence>
<dbReference type="Proteomes" id="UP000629025">
    <property type="component" value="Unassembled WGS sequence"/>
</dbReference>
<proteinExistence type="predicted"/>
<dbReference type="Gene3D" id="1.10.357.10">
    <property type="entry name" value="Tetracycline Repressor, domain 2"/>
    <property type="match status" value="1"/>
</dbReference>
<dbReference type="PRINTS" id="PR00455">
    <property type="entry name" value="HTHTETR"/>
</dbReference>
<reference evidence="5" key="1">
    <citation type="journal article" date="2019" name="Int. J. Syst. Evol. Microbiol.">
        <title>The Global Catalogue of Microorganisms (GCM) 10K type strain sequencing project: providing services to taxonomists for standard genome sequencing and annotation.</title>
        <authorList>
            <consortium name="The Broad Institute Genomics Platform"/>
            <consortium name="The Broad Institute Genome Sequencing Center for Infectious Disease"/>
            <person name="Wu L."/>
            <person name="Ma J."/>
        </authorList>
    </citation>
    <scope>NUCLEOTIDE SEQUENCE [LARGE SCALE GENOMIC DNA]</scope>
    <source>
        <strain evidence="5">CGMCC 1.15341</strain>
    </source>
</reference>
<keyword evidence="5" id="KW-1185">Reference proteome</keyword>
<protein>
    <submittedName>
        <fullName evidence="4">TetR family transcriptional regulator</fullName>
    </submittedName>
</protein>
<keyword evidence="1 2" id="KW-0238">DNA-binding</keyword>
<evidence type="ECO:0000256" key="2">
    <source>
        <dbReference type="PROSITE-ProRule" id="PRU00335"/>
    </source>
</evidence>